<dbReference type="EMBL" id="BAAAMN010000010">
    <property type="protein sequence ID" value="GAA2029274.1"/>
    <property type="molecule type" value="Genomic_DNA"/>
</dbReference>
<evidence type="ECO:0000313" key="3">
    <source>
        <dbReference type="Proteomes" id="UP001501461"/>
    </source>
</evidence>
<evidence type="ECO:0000256" key="1">
    <source>
        <dbReference type="SAM" id="MobiDB-lite"/>
    </source>
</evidence>
<gene>
    <name evidence="2" type="ORF">GCM10009720_06440</name>
</gene>
<feature type="compositionally biased region" description="Basic and acidic residues" evidence="1">
    <location>
        <begin position="29"/>
        <end position="38"/>
    </location>
</feature>
<protein>
    <submittedName>
        <fullName evidence="2">Uncharacterized protein</fullName>
    </submittedName>
</protein>
<organism evidence="2 3">
    <name type="scientific">Yaniella flava</name>
    <dbReference type="NCBI Taxonomy" id="287930"/>
    <lineage>
        <taxon>Bacteria</taxon>
        <taxon>Bacillati</taxon>
        <taxon>Actinomycetota</taxon>
        <taxon>Actinomycetes</taxon>
        <taxon>Micrococcales</taxon>
        <taxon>Micrococcaceae</taxon>
        <taxon>Yaniella</taxon>
    </lineage>
</organism>
<keyword evidence="3" id="KW-1185">Reference proteome</keyword>
<proteinExistence type="predicted"/>
<reference evidence="3" key="1">
    <citation type="journal article" date="2019" name="Int. J. Syst. Evol. Microbiol.">
        <title>The Global Catalogue of Microorganisms (GCM) 10K type strain sequencing project: providing services to taxonomists for standard genome sequencing and annotation.</title>
        <authorList>
            <consortium name="The Broad Institute Genomics Platform"/>
            <consortium name="The Broad Institute Genome Sequencing Center for Infectious Disease"/>
            <person name="Wu L."/>
            <person name="Ma J."/>
        </authorList>
    </citation>
    <scope>NUCLEOTIDE SEQUENCE [LARGE SCALE GENOMIC DNA]</scope>
    <source>
        <strain evidence="3">JCM 13595</strain>
    </source>
</reference>
<comment type="caution">
    <text evidence="2">The sequence shown here is derived from an EMBL/GenBank/DDBJ whole genome shotgun (WGS) entry which is preliminary data.</text>
</comment>
<feature type="region of interest" description="Disordered" evidence="1">
    <location>
        <begin position="1"/>
        <end position="61"/>
    </location>
</feature>
<accession>A0ABP5FPS1</accession>
<evidence type="ECO:0000313" key="2">
    <source>
        <dbReference type="EMBL" id="GAA2029274.1"/>
    </source>
</evidence>
<sequence length="61" mass="6538">MDPGSELKGTEGKTLFRGSGVKANDGDEDSQRCSDEGFRSGTGSNECDHQQAQPGKNKHVR</sequence>
<name>A0ABP5FPS1_9MICC</name>
<feature type="compositionally biased region" description="Polar residues" evidence="1">
    <location>
        <begin position="41"/>
        <end position="54"/>
    </location>
</feature>
<dbReference type="Proteomes" id="UP001501461">
    <property type="component" value="Unassembled WGS sequence"/>
</dbReference>